<dbReference type="InterPro" id="IPR027417">
    <property type="entry name" value="P-loop_NTPase"/>
</dbReference>
<name>A0A3N4LVZ7_9PEZI</name>
<dbReference type="CDD" id="cd19481">
    <property type="entry name" value="RecA-like_protease"/>
    <property type="match status" value="1"/>
</dbReference>
<dbReference type="InterPro" id="IPR003959">
    <property type="entry name" value="ATPase_AAA_core"/>
</dbReference>
<dbReference type="GO" id="GO:0016887">
    <property type="term" value="F:ATP hydrolysis activity"/>
    <property type="evidence" value="ECO:0007669"/>
    <property type="project" value="InterPro"/>
</dbReference>
<sequence length="687" mass="77445">MFPEVLEPKIDRAEVTITSPGALCELMVVDETYDRYGRLVVTPSVESNYPEHDDISTKLAKHALVQRRKFDSANELISCKIEINSPHILKALVAVVSYYPGHPGYFTEQVTLKAPYMLLQHHWAELEEYKNILAESSEDRVHVDFLLSFMEREMGEARKASKRLINVGQISFPLLWTIFKPGQLVFSTASGHPQLYRLQTLTYANCGSLNLRVCCTEYDGTVTGRYSASLSLYESAVGEAAIINRLNTYPFEYAENRDGLLEKLKARGQKFLHYRGIYVQRYKGILQLLRQPPLGFFSNSREDYCGTFTPKNVEGRIIIDTKTFMEENPAYDLKLSDHDTPAPRQHNSKSPKHTIMFWAPVDPVLCPPYVLGFSPALKQWCQFSIDKIEEPKWVENAFDRVILNPTPKKVIKSLVSWHEFPDTAARDQQELKGKGLVMLLHGTPGTGKTLTAEAVAEHTKRALLVISSGELGTTVAEIDNSLTKFLQYAALWKAIVLIDEADVFLEARLTGVSNRLEQNSLVAVFLRQLEYFRGIVFLTSNRGSGLDPAIRSRIHLFLQFSPPDLKTRRAMWEQVLQRFSPDEIGFVMEDVLDLLSMVDMNGREISNASQLIRTLAREESKKVTSEHIKTFLQVWNCFEGEEAEGMGIIGKGGKVMRSAHLKGVVCEKCGCGCADGIVGKPDVEALH</sequence>
<dbReference type="SMART" id="SM00382">
    <property type="entry name" value="AAA"/>
    <property type="match status" value="1"/>
</dbReference>
<dbReference type="PANTHER" id="PTHR46411:SF3">
    <property type="entry name" value="AAA+ ATPASE DOMAIN-CONTAINING PROTEIN"/>
    <property type="match status" value="1"/>
</dbReference>
<feature type="domain" description="AAA+ ATPase" evidence="1">
    <location>
        <begin position="434"/>
        <end position="560"/>
    </location>
</feature>
<protein>
    <submittedName>
        <fullName evidence="2">P-loop containing nucleoside triphosphate hydrolase protein</fullName>
    </submittedName>
</protein>
<dbReference type="OrthoDB" id="10042665at2759"/>
<dbReference type="EMBL" id="ML121532">
    <property type="protein sequence ID" value="RPB27057.1"/>
    <property type="molecule type" value="Genomic_DNA"/>
</dbReference>
<evidence type="ECO:0000313" key="2">
    <source>
        <dbReference type="EMBL" id="RPB27057.1"/>
    </source>
</evidence>
<dbReference type="InterPro" id="IPR003593">
    <property type="entry name" value="AAA+_ATPase"/>
</dbReference>
<keyword evidence="3" id="KW-1185">Reference proteome</keyword>
<gene>
    <name evidence="2" type="ORF">L211DRAFT_834718</name>
</gene>
<evidence type="ECO:0000313" key="3">
    <source>
        <dbReference type="Proteomes" id="UP000267821"/>
    </source>
</evidence>
<dbReference type="InParanoid" id="A0A3N4LVZ7"/>
<organism evidence="2 3">
    <name type="scientific">Terfezia boudieri ATCC MYA-4762</name>
    <dbReference type="NCBI Taxonomy" id="1051890"/>
    <lineage>
        <taxon>Eukaryota</taxon>
        <taxon>Fungi</taxon>
        <taxon>Dikarya</taxon>
        <taxon>Ascomycota</taxon>
        <taxon>Pezizomycotina</taxon>
        <taxon>Pezizomycetes</taxon>
        <taxon>Pezizales</taxon>
        <taxon>Pezizaceae</taxon>
        <taxon>Terfezia</taxon>
    </lineage>
</organism>
<dbReference type="Proteomes" id="UP000267821">
    <property type="component" value="Unassembled WGS sequence"/>
</dbReference>
<dbReference type="InterPro" id="IPR054289">
    <property type="entry name" value="DUF7025"/>
</dbReference>
<proteinExistence type="predicted"/>
<dbReference type="Gene3D" id="3.40.50.300">
    <property type="entry name" value="P-loop containing nucleotide triphosphate hydrolases"/>
    <property type="match status" value="1"/>
</dbReference>
<dbReference type="GO" id="GO:0005524">
    <property type="term" value="F:ATP binding"/>
    <property type="evidence" value="ECO:0007669"/>
    <property type="project" value="InterPro"/>
</dbReference>
<reference evidence="2 3" key="1">
    <citation type="journal article" date="2018" name="Nat. Ecol. Evol.">
        <title>Pezizomycetes genomes reveal the molecular basis of ectomycorrhizal truffle lifestyle.</title>
        <authorList>
            <person name="Murat C."/>
            <person name="Payen T."/>
            <person name="Noel B."/>
            <person name="Kuo A."/>
            <person name="Morin E."/>
            <person name="Chen J."/>
            <person name="Kohler A."/>
            <person name="Krizsan K."/>
            <person name="Balestrini R."/>
            <person name="Da Silva C."/>
            <person name="Montanini B."/>
            <person name="Hainaut M."/>
            <person name="Levati E."/>
            <person name="Barry K.W."/>
            <person name="Belfiori B."/>
            <person name="Cichocki N."/>
            <person name="Clum A."/>
            <person name="Dockter R.B."/>
            <person name="Fauchery L."/>
            <person name="Guy J."/>
            <person name="Iotti M."/>
            <person name="Le Tacon F."/>
            <person name="Lindquist E.A."/>
            <person name="Lipzen A."/>
            <person name="Malagnac F."/>
            <person name="Mello A."/>
            <person name="Molinier V."/>
            <person name="Miyauchi S."/>
            <person name="Poulain J."/>
            <person name="Riccioni C."/>
            <person name="Rubini A."/>
            <person name="Sitrit Y."/>
            <person name="Splivallo R."/>
            <person name="Traeger S."/>
            <person name="Wang M."/>
            <person name="Zifcakova L."/>
            <person name="Wipf D."/>
            <person name="Zambonelli A."/>
            <person name="Paolocci F."/>
            <person name="Nowrousian M."/>
            <person name="Ottonello S."/>
            <person name="Baldrian P."/>
            <person name="Spatafora J.W."/>
            <person name="Henrissat B."/>
            <person name="Nagy L.G."/>
            <person name="Aury J.M."/>
            <person name="Wincker P."/>
            <person name="Grigoriev I.V."/>
            <person name="Bonfante P."/>
            <person name="Martin F.M."/>
        </authorList>
    </citation>
    <scope>NUCLEOTIDE SEQUENCE [LARGE SCALE GENOMIC DNA]</scope>
    <source>
        <strain evidence="2 3">ATCC MYA-4762</strain>
    </source>
</reference>
<keyword evidence="2" id="KW-0378">Hydrolase</keyword>
<dbReference type="STRING" id="1051890.A0A3N4LVZ7"/>
<dbReference type="PANTHER" id="PTHR46411">
    <property type="entry name" value="FAMILY ATPASE, PUTATIVE-RELATED"/>
    <property type="match status" value="1"/>
</dbReference>
<evidence type="ECO:0000259" key="1">
    <source>
        <dbReference type="SMART" id="SM00382"/>
    </source>
</evidence>
<dbReference type="Pfam" id="PF00004">
    <property type="entry name" value="AAA"/>
    <property type="match status" value="1"/>
</dbReference>
<dbReference type="Pfam" id="PF22942">
    <property type="entry name" value="DUF7025"/>
    <property type="match status" value="1"/>
</dbReference>
<dbReference type="SUPFAM" id="SSF52540">
    <property type="entry name" value="P-loop containing nucleoside triphosphate hydrolases"/>
    <property type="match status" value="1"/>
</dbReference>
<accession>A0A3N4LVZ7</accession>
<dbReference type="AlphaFoldDB" id="A0A3N4LVZ7"/>